<dbReference type="Proteomes" id="UP000295380">
    <property type="component" value="Unassembled WGS sequence"/>
</dbReference>
<evidence type="ECO:0000313" key="3">
    <source>
        <dbReference type="Proteomes" id="UP000295380"/>
    </source>
</evidence>
<name>A0A4V3F3L2_9GAMM</name>
<dbReference type="EMBL" id="SOBR01000004">
    <property type="protein sequence ID" value="TDU21866.1"/>
    <property type="molecule type" value="Genomic_DNA"/>
</dbReference>
<evidence type="ECO:0000313" key="2">
    <source>
        <dbReference type="EMBL" id="TDU21866.1"/>
    </source>
</evidence>
<gene>
    <name evidence="2" type="ORF">C8E00_10446</name>
</gene>
<sequence>MMSRVLRDGHDRDPAQNLNTIHQRRQGALYHDFTYGCDAH</sequence>
<evidence type="ECO:0000256" key="1">
    <source>
        <dbReference type="SAM" id="MobiDB-lite"/>
    </source>
</evidence>
<proteinExistence type="predicted"/>
<dbReference type="AlphaFoldDB" id="A0A4V3F3L2"/>
<reference evidence="2 3" key="1">
    <citation type="submission" date="2019-03" db="EMBL/GenBank/DDBJ databases">
        <title>Genomic Encyclopedia of Type Strains, Phase IV (KMG-IV): sequencing the most valuable type-strain genomes for metagenomic binning, comparative biology and taxonomic classification.</title>
        <authorList>
            <person name="Goeker M."/>
        </authorList>
    </citation>
    <scope>NUCLEOTIDE SEQUENCE [LARGE SCALE GENOMIC DNA]</scope>
    <source>
        <strain evidence="2 3">DSM 6770</strain>
    </source>
</reference>
<protein>
    <submittedName>
        <fullName evidence="2">Uncharacterized protein</fullName>
    </submittedName>
</protein>
<organism evidence="2 3">
    <name type="scientific">Chromohalobacter marismortui</name>
    <dbReference type="NCBI Taxonomy" id="42055"/>
    <lineage>
        <taxon>Bacteria</taxon>
        <taxon>Pseudomonadati</taxon>
        <taxon>Pseudomonadota</taxon>
        <taxon>Gammaproteobacteria</taxon>
        <taxon>Oceanospirillales</taxon>
        <taxon>Halomonadaceae</taxon>
        <taxon>Chromohalobacter</taxon>
    </lineage>
</organism>
<comment type="caution">
    <text evidence="2">The sequence shown here is derived from an EMBL/GenBank/DDBJ whole genome shotgun (WGS) entry which is preliminary data.</text>
</comment>
<feature type="region of interest" description="Disordered" evidence="1">
    <location>
        <begin position="1"/>
        <end position="20"/>
    </location>
</feature>
<feature type="compositionally biased region" description="Basic and acidic residues" evidence="1">
    <location>
        <begin position="1"/>
        <end position="14"/>
    </location>
</feature>
<keyword evidence="3" id="KW-1185">Reference proteome</keyword>
<accession>A0A4V3F3L2</accession>